<organism evidence="3 4">
    <name type="scientific">Porites lobata</name>
    <dbReference type="NCBI Taxonomy" id="104759"/>
    <lineage>
        <taxon>Eukaryota</taxon>
        <taxon>Metazoa</taxon>
        <taxon>Cnidaria</taxon>
        <taxon>Anthozoa</taxon>
        <taxon>Hexacorallia</taxon>
        <taxon>Scleractinia</taxon>
        <taxon>Fungiina</taxon>
        <taxon>Poritidae</taxon>
        <taxon>Porites</taxon>
    </lineage>
</organism>
<evidence type="ECO:0000313" key="3">
    <source>
        <dbReference type="EMBL" id="CAH3132459.1"/>
    </source>
</evidence>
<proteinExistence type="predicted"/>
<feature type="region of interest" description="Disordered" evidence="1">
    <location>
        <begin position="112"/>
        <end position="133"/>
    </location>
</feature>
<evidence type="ECO:0008006" key="5">
    <source>
        <dbReference type="Google" id="ProtNLM"/>
    </source>
</evidence>
<evidence type="ECO:0000256" key="1">
    <source>
        <dbReference type="SAM" id="MobiDB-lite"/>
    </source>
</evidence>
<protein>
    <recommendedName>
        <fullName evidence="5">Secreted protein</fullName>
    </recommendedName>
</protein>
<sequence>MCQPVNLVLLHQTAGMLPLAVVIIIPWFVNGVPVTKVPQNTQPPLPNSEIPTEVGCNGLDGKWYPAGSEVSRGSDGNGWCYGTYCSHDGNLIAWDDWNCKTATTGPVCSSPIPVPTSTPNPTTSPTPSSTTVPPPLGCFQNGAWYEPGSEISRASNGEGWCHGISCDAKGKIVAWDDWNCEDTDENPESTTKDDKGCYYKKKWHPQGSIFEGSDSNGCRYGVICGDDGQVMRWDEFDCHPIKED</sequence>
<feature type="transmembrane region" description="Helical" evidence="2">
    <location>
        <begin position="7"/>
        <end position="29"/>
    </location>
</feature>
<dbReference type="EMBL" id="CALNXK010000051">
    <property type="protein sequence ID" value="CAH3132459.1"/>
    <property type="molecule type" value="Genomic_DNA"/>
</dbReference>
<keyword evidence="2" id="KW-0812">Transmembrane</keyword>
<name>A0ABN8P3I5_9CNID</name>
<evidence type="ECO:0000256" key="2">
    <source>
        <dbReference type="SAM" id="Phobius"/>
    </source>
</evidence>
<keyword evidence="2" id="KW-1133">Transmembrane helix</keyword>
<dbReference type="Proteomes" id="UP001159405">
    <property type="component" value="Unassembled WGS sequence"/>
</dbReference>
<comment type="caution">
    <text evidence="3">The sequence shown here is derived from an EMBL/GenBank/DDBJ whole genome shotgun (WGS) entry which is preliminary data.</text>
</comment>
<keyword evidence="2" id="KW-0472">Membrane</keyword>
<evidence type="ECO:0000313" key="4">
    <source>
        <dbReference type="Proteomes" id="UP001159405"/>
    </source>
</evidence>
<accession>A0ABN8P3I5</accession>
<reference evidence="3 4" key="1">
    <citation type="submission" date="2022-05" db="EMBL/GenBank/DDBJ databases">
        <authorList>
            <consortium name="Genoscope - CEA"/>
            <person name="William W."/>
        </authorList>
    </citation>
    <scope>NUCLEOTIDE SEQUENCE [LARGE SCALE GENOMIC DNA]</scope>
</reference>
<feature type="compositionally biased region" description="Pro residues" evidence="1">
    <location>
        <begin position="112"/>
        <end position="124"/>
    </location>
</feature>
<gene>
    <name evidence="3" type="ORF">PLOB_00035904</name>
</gene>
<keyword evidence="4" id="KW-1185">Reference proteome</keyword>